<evidence type="ECO:0000313" key="4">
    <source>
        <dbReference type="Proteomes" id="UP000282574"/>
    </source>
</evidence>
<dbReference type="AlphaFoldDB" id="A0AB37ULL1"/>
<comment type="caution">
    <text evidence="3">The sequence shown here is derived from an EMBL/GenBank/DDBJ whole genome shotgun (WGS) entry which is preliminary data.</text>
</comment>
<dbReference type="Proteomes" id="UP000282574">
    <property type="component" value="Unassembled WGS sequence"/>
</dbReference>
<feature type="region of interest" description="Disordered" evidence="1">
    <location>
        <begin position="229"/>
        <end position="260"/>
    </location>
</feature>
<dbReference type="Gene3D" id="3.40.50.150">
    <property type="entry name" value="Vaccinia Virus protein VP39"/>
    <property type="match status" value="1"/>
</dbReference>
<proteinExistence type="predicted"/>
<accession>A0AB37ULL1</accession>
<dbReference type="InterPro" id="IPR013216">
    <property type="entry name" value="Methyltransf_11"/>
</dbReference>
<dbReference type="SUPFAM" id="SSF53335">
    <property type="entry name" value="S-adenosyl-L-methionine-dependent methyltransferases"/>
    <property type="match status" value="1"/>
</dbReference>
<evidence type="ECO:0000256" key="1">
    <source>
        <dbReference type="SAM" id="MobiDB-lite"/>
    </source>
</evidence>
<feature type="domain" description="Methyltransferase type 11" evidence="2">
    <location>
        <begin position="71"/>
        <end position="160"/>
    </location>
</feature>
<sequence>MSILRQAKDLAKLALSKPLVNQIQSWLALISVTRRKGFSFYLNSPDRFVLEDAIIPYIVKCNEFHKILFVGSDWYTKPYNRYFKNKEYWTIEINPNRKKFGSKRHVVDSLLNLSQHFAPGNFDLIVYNGVFGHGIDSKEATEISFQQCFQCLRPGGMLVFGWNDVTRHKPFPVIEECQNLRQFEPVVFSPLATSQYLVAESSDRHVFNFYQKPLPVVVEMHYDTPLQSISKPPVSKLRDSQSSTRLHQNGHEGLKSFESQ</sequence>
<evidence type="ECO:0000313" key="3">
    <source>
        <dbReference type="EMBL" id="RUT12277.1"/>
    </source>
</evidence>
<protein>
    <recommendedName>
        <fullName evidence="2">Methyltransferase type 11 domain-containing protein</fullName>
    </recommendedName>
</protein>
<name>A0AB37ULL1_9CYAN</name>
<dbReference type="InterPro" id="IPR029063">
    <property type="entry name" value="SAM-dependent_MTases_sf"/>
</dbReference>
<organism evidence="3 4">
    <name type="scientific">Chroococcidiopsis cubana SAG 39.79</name>
    <dbReference type="NCBI Taxonomy" id="388085"/>
    <lineage>
        <taxon>Bacteria</taxon>
        <taxon>Bacillati</taxon>
        <taxon>Cyanobacteriota</taxon>
        <taxon>Cyanophyceae</taxon>
        <taxon>Chroococcidiopsidales</taxon>
        <taxon>Chroococcidiopsidaceae</taxon>
        <taxon>Chroococcidiopsis</taxon>
    </lineage>
</organism>
<dbReference type="GO" id="GO:0008757">
    <property type="term" value="F:S-adenosylmethionine-dependent methyltransferase activity"/>
    <property type="evidence" value="ECO:0007669"/>
    <property type="project" value="InterPro"/>
</dbReference>
<evidence type="ECO:0000259" key="2">
    <source>
        <dbReference type="Pfam" id="PF08241"/>
    </source>
</evidence>
<keyword evidence="4" id="KW-1185">Reference proteome</keyword>
<dbReference type="RefSeq" id="WP_106168292.1">
    <property type="nucleotide sequence ID" value="NZ_JAVKZF010000002.1"/>
</dbReference>
<dbReference type="Pfam" id="PF08241">
    <property type="entry name" value="Methyltransf_11"/>
    <property type="match status" value="1"/>
</dbReference>
<dbReference type="CDD" id="cd02440">
    <property type="entry name" value="AdoMet_MTases"/>
    <property type="match status" value="1"/>
</dbReference>
<gene>
    <name evidence="3" type="ORF">DSM107010_24910</name>
</gene>
<dbReference type="EMBL" id="RSCK01000016">
    <property type="protein sequence ID" value="RUT12277.1"/>
    <property type="molecule type" value="Genomic_DNA"/>
</dbReference>
<reference evidence="3 4" key="1">
    <citation type="journal article" date="2019" name="Genome Biol. Evol.">
        <title>Day and night: Metabolic profiles and evolutionary relationships of six axenic non-marine cyanobacteria.</title>
        <authorList>
            <person name="Will S.E."/>
            <person name="Henke P."/>
            <person name="Boedeker C."/>
            <person name="Huang S."/>
            <person name="Brinkmann H."/>
            <person name="Rohde M."/>
            <person name="Jarek M."/>
            <person name="Friedl T."/>
            <person name="Seufert S."/>
            <person name="Schumacher M."/>
            <person name="Overmann J."/>
            <person name="Neumann-Schaal M."/>
            <person name="Petersen J."/>
        </authorList>
    </citation>
    <scope>NUCLEOTIDE SEQUENCE [LARGE SCALE GENOMIC DNA]</scope>
    <source>
        <strain evidence="3 4">SAG 39.79</strain>
    </source>
</reference>
<feature type="compositionally biased region" description="Basic and acidic residues" evidence="1">
    <location>
        <begin position="249"/>
        <end position="260"/>
    </location>
</feature>